<keyword evidence="4" id="KW-0808">Transferase</keyword>
<dbReference type="PANTHER" id="PTHR43440:SF1">
    <property type="entry name" value="UREASE"/>
    <property type="match status" value="1"/>
</dbReference>
<proteinExistence type="predicted"/>
<keyword evidence="1" id="KW-0378">Hydrolase</keyword>
<dbReference type="GO" id="GO:0016151">
    <property type="term" value="F:nickel cation binding"/>
    <property type="evidence" value="ECO:0007669"/>
    <property type="project" value="InterPro"/>
</dbReference>
<dbReference type="SUPFAM" id="SSF51556">
    <property type="entry name" value="Metallo-dependent hydrolases"/>
    <property type="match status" value="1"/>
</dbReference>
<feature type="binding site" evidence="1">
    <location>
        <position position="699"/>
    </location>
    <ligand>
        <name>substrate</name>
    </ligand>
</feature>
<accession>A0A6L2MS13</accession>
<reference evidence="4" key="1">
    <citation type="journal article" date="2019" name="Sci. Rep.">
        <title>Draft genome of Tanacetum cinerariifolium, the natural source of mosquito coil.</title>
        <authorList>
            <person name="Yamashiro T."/>
            <person name="Shiraishi A."/>
            <person name="Satake H."/>
            <person name="Nakayama K."/>
        </authorList>
    </citation>
    <scope>NUCLEOTIDE SEQUENCE</scope>
</reference>
<dbReference type="Gene3D" id="3.20.20.140">
    <property type="entry name" value="Metal-dependent hydrolases"/>
    <property type="match status" value="2"/>
</dbReference>
<comment type="caution">
    <text evidence="1">Lacks conserved residue(s) required for the propagation of feature annotation.</text>
</comment>
<dbReference type="InterPro" id="IPR006680">
    <property type="entry name" value="Amidohydro-rel"/>
</dbReference>
<dbReference type="InterPro" id="IPR056924">
    <property type="entry name" value="SH3_Tf2-1"/>
</dbReference>
<dbReference type="InterPro" id="IPR017950">
    <property type="entry name" value="Urease_AS"/>
</dbReference>
<dbReference type="GO" id="GO:0016740">
    <property type="term" value="F:transferase activity"/>
    <property type="evidence" value="ECO:0007669"/>
    <property type="project" value="UniProtKB-KW"/>
</dbReference>
<dbReference type="PANTHER" id="PTHR43440">
    <property type="entry name" value="UREASE"/>
    <property type="match status" value="1"/>
</dbReference>
<dbReference type="InterPro" id="IPR050112">
    <property type="entry name" value="Urease_alpha_subunit"/>
</dbReference>
<feature type="region of interest" description="Disordered" evidence="2">
    <location>
        <begin position="432"/>
        <end position="470"/>
    </location>
</feature>
<name>A0A6L2MS13_TANCI</name>
<evidence type="ECO:0000313" key="4">
    <source>
        <dbReference type="EMBL" id="GEU76540.1"/>
    </source>
</evidence>
<feature type="active site" description="Proton donor" evidence="1">
    <location>
        <position position="760"/>
    </location>
</feature>
<dbReference type="PROSITE" id="PS51368">
    <property type="entry name" value="UREASE_3"/>
    <property type="match status" value="2"/>
</dbReference>
<feature type="region of interest" description="Disordered" evidence="2">
    <location>
        <begin position="1083"/>
        <end position="1111"/>
    </location>
</feature>
<dbReference type="Pfam" id="PF24626">
    <property type="entry name" value="SH3_Tf2-1"/>
    <property type="match status" value="1"/>
</dbReference>
<dbReference type="InterPro" id="IPR032466">
    <property type="entry name" value="Metal_Hydrolase"/>
</dbReference>
<feature type="domain" description="Urease" evidence="3">
    <location>
        <begin position="689"/>
        <end position="753"/>
    </location>
</feature>
<dbReference type="GO" id="GO:0009039">
    <property type="term" value="F:urease activity"/>
    <property type="evidence" value="ECO:0007669"/>
    <property type="project" value="InterPro"/>
</dbReference>
<evidence type="ECO:0000256" key="2">
    <source>
        <dbReference type="SAM" id="MobiDB-lite"/>
    </source>
</evidence>
<feature type="compositionally biased region" description="Basic residues" evidence="2">
    <location>
        <begin position="437"/>
        <end position="448"/>
    </location>
</feature>
<dbReference type="PROSITE" id="PS00145">
    <property type="entry name" value="UREASE_2"/>
    <property type="match status" value="1"/>
</dbReference>
<dbReference type="Pfam" id="PF01979">
    <property type="entry name" value="Amidohydro_1"/>
    <property type="match status" value="1"/>
</dbReference>
<comment type="caution">
    <text evidence="4">The sequence shown here is derived from an EMBL/GenBank/DDBJ whole genome shotgun (WGS) entry which is preliminary data.</text>
</comment>
<dbReference type="Pfam" id="PF14009">
    <property type="entry name" value="PADRE"/>
    <property type="match status" value="1"/>
</dbReference>
<dbReference type="InterPro" id="IPR025322">
    <property type="entry name" value="PADRE_dom"/>
</dbReference>
<evidence type="ECO:0000256" key="1">
    <source>
        <dbReference type="PROSITE-ProRule" id="PRU00700"/>
    </source>
</evidence>
<feature type="region of interest" description="Disordered" evidence="2">
    <location>
        <begin position="70"/>
        <end position="95"/>
    </location>
</feature>
<gene>
    <name evidence="4" type="ORF">Tci_048518</name>
</gene>
<dbReference type="InterPro" id="IPR017951">
    <property type="entry name" value="Urease_asu_c"/>
</dbReference>
<feature type="domain" description="Urease" evidence="3">
    <location>
        <begin position="757"/>
        <end position="809"/>
    </location>
</feature>
<protein>
    <submittedName>
        <fullName evidence="4">Putative nucleotidyltransferase, ribonuclease H</fullName>
    </submittedName>
</protein>
<sequence length="1378" mass="155071">MEAIEKRFGGNKDSNKTQKTLLKQQYENFNGSSSEGLDQTYDRLQKLISQLQILANTHISSHLHFPASSPDVFRPPSPHYSRYTSPPPSSQPSPSHLTTILVISISHCHHQATTPPTATTTPTVTIPHHHLYHVTTDPLPMPPPPLLHHHHQRHPVTISTVAPPSSPPPRRHRGLSTTLQRGAFGYKTALRSNTPPDSYSAASHFWGATDWKCRAPICWDQVGERVIEGPEMIEVTNAKFAVAKEKLKEARTRQKSYADKHRRALEFQSGDHVFLKVSPARGIRRFGIKGKLSLRFIGPFEILDRVGEVSYRLALPPQLLHVHDVFHVSLLRGYKYHPLHVITYPLDRIRTDLSYVEEPEAIIDRQDRIMRKKLFRLSRFFGGTIPSGKPLGKLRSLSGLLILISFHDMIYLASPSATTVAAAITIISTKSSSLSPPRRHHHLPRHPHQSTPSTPSTPQQPQPPSRHSNHTIFIATPRHTPPNHQYHRHHPLIAATTAAPQRGYRLWDIGCYMVMGKTMVMVIAFGGCEGFENGPNLLIHLFNPSNSITLSHDNKSPFFQQNHHEPDEDVERIMGSCASCDFTTKGERRVMGNWSSTVKVIDAGDGRLQEFQQPIRAWHVLHNHPSAFLCSSDAMFVDCFVPHIPGDEELQIGRRFYDCPTLSPTCVNFLRWYDPPMCQRSVQIIPGLLRARATRLKLHKDWGTTPAVIDNCLTIAEQYDIQFNIHTDTLNESGFVEHTFAAFKDRTIHTYHSISQMVCHHLDKNIPEDVSFAESRIRAKTNAVEDILHDMGAISIISFDSQAMGHIRESLVLKIGENGFRSGHFEDYSRPNHIHTLSQITHTTIPTVYFFDQTLHAMVLVDHTGWKLRRRQWTSTTEQLIEELQSTSDNAPNMFSIRIHHGGKFLSYPGRIYVSGRYTGESEPMFYNYLRPLTSLDVGLYALACEEDVRCLTTLVRSFKLIEIYIEHGVTVLDSYLRAPRSRATLEDITDELAELDGEVGFADVLGSGVDRLGLSHDELFGVDDLDLNLNEPVNLNISQVETQSELPVSEEQDVSTEAPIVEEVGTQEFSVEDVVIEDYVSSGEDAEQATAYKTEYDVQSSEDAGTDDDDVDEDFLVTEDNAIVELDVDVHLFGISMDLPFDNIGITNLVSDDVLEGEHVDVINANGFDSDPSNDEERNYKKRRLAGRNGRVNPDIPVKAVQDQLQRELEVQISMSKAFRAKAKAEREIRDHVLQYSMLRDYVVELQSTNPNTTVKIAVERNIDPSLPTRMFQRIYYLGDDIDLHPNLNFTFISDRQKGLGGGDLSYYVSVVGGTDDMDKGTGVMKDTVSQKNVCEEEVPLNNNIGKQIGDFVDMTSEAIEKSMDANVPDDIDGAKG</sequence>
<organism evidence="4">
    <name type="scientific">Tanacetum cinerariifolium</name>
    <name type="common">Dalmatian daisy</name>
    <name type="synonym">Chrysanthemum cinerariifolium</name>
    <dbReference type="NCBI Taxonomy" id="118510"/>
    <lineage>
        <taxon>Eukaryota</taxon>
        <taxon>Viridiplantae</taxon>
        <taxon>Streptophyta</taxon>
        <taxon>Embryophyta</taxon>
        <taxon>Tracheophyta</taxon>
        <taxon>Spermatophyta</taxon>
        <taxon>Magnoliopsida</taxon>
        <taxon>eudicotyledons</taxon>
        <taxon>Gunneridae</taxon>
        <taxon>Pentapetalae</taxon>
        <taxon>asterids</taxon>
        <taxon>campanulids</taxon>
        <taxon>Asterales</taxon>
        <taxon>Asteraceae</taxon>
        <taxon>Asteroideae</taxon>
        <taxon>Anthemideae</taxon>
        <taxon>Anthemidinae</taxon>
        <taxon>Tanacetum</taxon>
    </lineage>
</organism>
<dbReference type="EMBL" id="BKCJ010007300">
    <property type="protein sequence ID" value="GEU76540.1"/>
    <property type="molecule type" value="Genomic_DNA"/>
</dbReference>
<evidence type="ECO:0000259" key="3">
    <source>
        <dbReference type="PROSITE" id="PS51368"/>
    </source>
</evidence>